<keyword evidence="2 10" id="KW-0723">Serine/threonine-protein kinase</keyword>
<comment type="catalytic activity">
    <reaction evidence="8">
        <text>L-seryl-[protein] + ATP = O-phospho-L-seryl-[protein] + ADP + H(+)</text>
        <dbReference type="Rhea" id="RHEA:17989"/>
        <dbReference type="Rhea" id="RHEA-COMP:9863"/>
        <dbReference type="Rhea" id="RHEA-COMP:11604"/>
        <dbReference type="ChEBI" id="CHEBI:15378"/>
        <dbReference type="ChEBI" id="CHEBI:29999"/>
        <dbReference type="ChEBI" id="CHEBI:30616"/>
        <dbReference type="ChEBI" id="CHEBI:83421"/>
        <dbReference type="ChEBI" id="CHEBI:456216"/>
        <dbReference type="EC" id="2.7.11.1"/>
    </reaction>
</comment>
<evidence type="ECO:0000256" key="5">
    <source>
        <dbReference type="ARBA" id="ARBA00022777"/>
    </source>
</evidence>
<dbReference type="SUPFAM" id="SSF56112">
    <property type="entry name" value="Protein kinase-like (PK-like)"/>
    <property type="match status" value="1"/>
</dbReference>
<dbReference type="Gene3D" id="3.30.200.20">
    <property type="entry name" value="Phosphorylase Kinase, domain 1"/>
    <property type="match status" value="1"/>
</dbReference>
<reference evidence="14" key="1">
    <citation type="submission" date="2025-08" db="UniProtKB">
        <authorList>
            <consortium name="RefSeq"/>
        </authorList>
    </citation>
    <scope>IDENTIFICATION</scope>
</reference>
<dbReference type="Gene3D" id="1.10.510.10">
    <property type="entry name" value="Transferase(Phosphotransferase) domain 1"/>
    <property type="match status" value="1"/>
</dbReference>
<feature type="region of interest" description="Disordered" evidence="11">
    <location>
        <begin position="1"/>
        <end position="49"/>
    </location>
</feature>
<dbReference type="InterPro" id="IPR017441">
    <property type="entry name" value="Protein_kinase_ATP_BS"/>
</dbReference>
<keyword evidence="4 9" id="KW-0547">Nucleotide-binding</keyword>
<feature type="compositionally biased region" description="Low complexity" evidence="11">
    <location>
        <begin position="434"/>
        <end position="462"/>
    </location>
</feature>
<evidence type="ECO:0000256" key="8">
    <source>
        <dbReference type="ARBA" id="ARBA00048679"/>
    </source>
</evidence>
<name>A0AB40D4K2_DIOCR</name>
<dbReference type="GeneID" id="120282427"/>
<dbReference type="InterPro" id="IPR000719">
    <property type="entry name" value="Prot_kinase_dom"/>
</dbReference>
<dbReference type="Proteomes" id="UP001515500">
    <property type="component" value="Chromosome 18"/>
</dbReference>
<evidence type="ECO:0000256" key="2">
    <source>
        <dbReference type="ARBA" id="ARBA00022527"/>
    </source>
</evidence>
<comment type="catalytic activity">
    <reaction evidence="7">
        <text>L-threonyl-[protein] + ATP = O-phospho-L-threonyl-[protein] + ADP + H(+)</text>
        <dbReference type="Rhea" id="RHEA:46608"/>
        <dbReference type="Rhea" id="RHEA-COMP:11060"/>
        <dbReference type="Rhea" id="RHEA-COMP:11605"/>
        <dbReference type="ChEBI" id="CHEBI:15378"/>
        <dbReference type="ChEBI" id="CHEBI:30013"/>
        <dbReference type="ChEBI" id="CHEBI:30616"/>
        <dbReference type="ChEBI" id="CHEBI:61977"/>
        <dbReference type="ChEBI" id="CHEBI:456216"/>
        <dbReference type="EC" id="2.7.11.1"/>
    </reaction>
</comment>
<evidence type="ECO:0000256" key="6">
    <source>
        <dbReference type="ARBA" id="ARBA00022840"/>
    </source>
</evidence>
<feature type="compositionally biased region" description="Polar residues" evidence="11">
    <location>
        <begin position="467"/>
        <end position="481"/>
    </location>
</feature>
<evidence type="ECO:0000313" key="14">
    <source>
        <dbReference type="RefSeq" id="XP_039145173.1"/>
    </source>
</evidence>
<keyword evidence="13" id="KW-1185">Reference proteome</keyword>
<dbReference type="GO" id="GO:0004674">
    <property type="term" value="F:protein serine/threonine kinase activity"/>
    <property type="evidence" value="ECO:0007669"/>
    <property type="project" value="UniProtKB-KW"/>
</dbReference>
<dbReference type="PANTHER" id="PTHR47989:SF71">
    <property type="entry name" value="PROTEIN KINASE DOMAIN-CONTAINING PROTEIN"/>
    <property type="match status" value="1"/>
</dbReference>
<evidence type="ECO:0000256" key="10">
    <source>
        <dbReference type="RuleBase" id="RU000304"/>
    </source>
</evidence>
<comment type="similarity">
    <text evidence="10">Belongs to the protein kinase superfamily.</text>
</comment>
<evidence type="ECO:0000256" key="1">
    <source>
        <dbReference type="ARBA" id="ARBA00012513"/>
    </source>
</evidence>
<keyword evidence="5" id="KW-0418">Kinase</keyword>
<sequence length="481" mass="53410">MPQSDPRFFTSSSRKHDFRGSPGLTSQSDISQSSNYNKRSLSTSGKKFPSTKAFQNSVRGAARTFIMWLVPACGKSGEEAALHDLNIPENDVSSTSISRISGSRSSPANFHYSGPYGTKTSYSTSDLSQETTTFSIAEIYKATGNFSADNIIGQGGTGQVYKGKLRDGTLIAVKRAKRNMSDKRLSKEFKNEMQTLSKVEHLNLVRFLGFLEQGDERLIVVEYVGNGTLREHLDGSRGNGLEIAQRLEIAIDVCHAITYLHAYSDHPIIHRDIKASNILLTETLRAKVADFGFARLGPEDPDATHISTQIKGTAGYVDPEYLRTYQLTEKSDVYSFGVLLVELVTGRHPIERHRDLKDRFTTRWALQKFKQGDTVLAMDPRMRRNPAAIMAVEKMMALGRECLAPTRKARPSMKQCGEILWRIRKDYREMQMKASPSPSPSATASASASASHWATPQQSTHPPQSPLISSINKKNQTINLS</sequence>
<evidence type="ECO:0000256" key="7">
    <source>
        <dbReference type="ARBA" id="ARBA00047899"/>
    </source>
</evidence>
<proteinExistence type="inferred from homology"/>
<dbReference type="RefSeq" id="XP_039145173.1">
    <property type="nucleotide sequence ID" value="XM_039289239.1"/>
</dbReference>
<feature type="region of interest" description="Disordered" evidence="11">
    <location>
        <begin position="431"/>
        <end position="481"/>
    </location>
</feature>
<dbReference type="InterPro" id="IPR011009">
    <property type="entry name" value="Kinase-like_dom_sf"/>
</dbReference>
<keyword evidence="6 9" id="KW-0067">ATP-binding</keyword>
<accession>A0AB40D4K2</accession>
<dbReference type="SMART" id="SM00220">
    <property type="entry name" value="S_TKc"/>
    <property type="match status" value="1"/>
</dbReference>
<dbReference type="AlphaFoldDB" id="A0AB40D4K2"/>
<dbReference type="PROSITE" id="PS00108">
    <property type="entry name" value="PROTEIN_KINASE_ST"/>
    <property type="match status" value="1"/>
</dbReference>
<protein>
    <recommendedName>
        <fullName evidence="1">non-specific serine/threonine protein kinase</fullName>
        <ecNumber evidence="1">2.7.11.1</ecNumber>
    </recommendedName>
</protein>
<gene>
    <name evidence="14" type="primary">LOC120282427</name>
</gene>
<evidence type="ECO:0000256" key="4">
    <source>
        <dbReference type="ARBA" id="ARBA00022741"/>
    </source>
</evidence>
<dbReference type="FunFam" id="1.10.510.10:FF:000300">
    <property type="entry name" value="Calmodulin-binding receptor-like cytoplasmic kinase 3"/>
    <property type="match status" value="1"/>
</dbReference>
<dbReference type="InterPro" id="IPR008271">
    <property type="entry name" value="Ser/Thr_kinase_AS"/>
</dbReference>
<dbReference type="PROSITE" id="PS50011">
    <property type="entry name" value="PROTEIN_KINASE_DOM"/>
    <property type="match status" value="1"/>
</dbReference>
<dbReference type="GO" id="GO:0005524">
    <property type="term" value="F:ATP binding"/>
    <property type="evidence" value="ECO:0007669"/>
    <property type="project" value="UniProtKB-UniRule"/>
</dbReference>
<dbReference type="EC" id="2.7.11.1" evidence="1"/>
<dbReference type="PROSITE" id="PS00107">
    <property type="entry name" value="PROTEIN_KINASE_ATP"/>
    <property type="match status" value="1"/>
</dbReference>
<dbReference type="Pfam" id="PF00069">
    <property type="entry name" value="Pkinase"/>
    <property type="match status" value="1"/>
</dbReference>
<evidence type="ECO:0000256" key="11">
    <source>
        <dbReference type="SAM" id="MobiDB-lite"/>
    </source>
</evidence>
<evidence type="ECO:0000313" key="13">
    <source>
        <dbReference type="Proteomes" id="UP001515500"/>
    </source>
</evidence>
<evidence type="ECO:0000256" key="9">
    <source>
        <dbReference type="PROSITE-ProRule" id="PRU10141"/>
    </source>
</evidence>
<organism evidence="13 14">
    <name type="scientific">Dioscorea cayennensis subsp. rotundata</name>
    <name type="common">White Guinea yam</name>
    <name type="synonym">Dioscorea rotundata</name>
    <dbReference type="NCBI Taxonomy" id="55577"/>
    <lineage>
        <taxon>Eukaryota</taxon>
        <taxon>Viridiplantae</taxon>
        <taxon>Streptophyta</taxon>
        <taxon>Embryophyta</taxon>
        <taxon>Tracheophyta</taxon>
        <taxon>Spermatophyta</taxon>
        <taxon>Magnoliopsida</taxon>
        <taxon>Liliopsida</taxon>
        <taxon>Dioscoreales</taxon>
        <taxon>Dioscoreaceae</taxon>
        <taxon>Dioscorea</taxon>
    </lineage>
</organism>
<keyword evidence="3" id="KW-0808">Transferase</keyword>
<dbReference type="PANTHER" id="PTHR47989">
    <property type="entry name" value="OS01G0750732 PROTEIN"/>
    <property type="match status" value="1"/>
</dbReference>
<feature type="compositionally biased region" description="Polar residues" evidence="11">
    <location>
        <begin position="23"/>
        <end position="45"/>
    </location>
</feature>
<feature type="domain" description="Protein kinase" evidence="12">
    <location>
        <begin position="146"/>
        <end position="422"/>
    </location>
</feature>
<dbReference type="CDD" id="cd14066">
    <property type="entry name" value="STKc_IRAK"/>
    <property type="match status" value="1"/>
</dbReference>
<evidence type="ECO:0000259" key="12">
    <source>
        <dbReference type="PROSITE" id="PS50011"/>
    </source>
</evidence>
<feature type="binding site" evidence="9">
    <location>
        <position position="174"/>
    </location>
    <ligand>
        <name>ATP</name>
        <dbReference type="ChEBI" id="CHEBI:30616"/>
    </ligand>
</feature>
<evidence type="ECO:0000256" key="3">
    <source>
        <dbReference type="ARBA" id="ARBA00022679"/>
    </source>
</evidence>